<sequence>MSGQRKRHRSNNVLPLTTTMMMDVISNAASKNTILTTAATSSSSKWKLTPLSILIRMMAYMDNGTLMIMCLVCKQVKDLIWHGTGMENKLVRIFECSPSSETKIQNSSLAAARRFAINMDRYCQDGTKHRILQGYQQLKVYNVGRLHVGSAMMMGTGEARELTQNVRLNGIITLNIIPSSLPRNTIYEHEEAWDLIYVLSCIVPNLRHLNLSTALITTDILENFSVRCPLLETIKWNDNTNYSFVANGNHLRLMNTLRELHLDNYNLWFNQYINEDANITDDNNDDDPNNNFDITELEAMSDMHNHPNIFLFHKLRNQPLEVVSIRNVQHGRGFSDNVMEIPQNVLLKFVRNAPVTLKRFRSNLSTANMQVLQSERPRIEFMN</sequence>
<evidence type="ECO:0000313" key="1">
    <source>
        <dbReference type="EMBL" id="OEU06589.1"/>
    </source>
</evidence>
<protein>
    <recommendedName>
        <fullName evidence="3">F-box domain-containing protein</fullName>
    </recommendedName>
</protein>
<proteinExistence type="predicted"/>
<gene>
    <name evidence="1" type="ORF">FRACYDRAFT_254299</name>
</gene>
<accession>A0A1E7EKY9</accession>
<dbReference type="Gene3D" id="3.80.10.10">
    <property type="entry name" value="Ribonuclease Inhibitor"/>
    <property type="match status" value="1"/>
</dbReference>
<name>A0A1E7EKY9_9STRA</name>
<keyword evidence="2" id="KW-1185">Reference proteome</keyword>
<dbReference type="EMBL" id="KV784406">
    <property type="protein sequence ID" value="OEU06589.1"/>
    <property type="molecule type" value="Genomic_DNA"/>
</dbReference>
<dbReference type="OrthoDB" id="549243at2759"/>
<dbReference type="SUPFAM" id="SSF52047">
    <property type="entry name" value="RNI-like"/>
    <property type="match status" value="1"/>
</dbReference>
<dbReference type="InterPro" id="IPR032675">
    <property type="entry name" value="LRR_dom_sf"/>
</dbReference>
<dbReference type="AlphaFoldDB" id="A0A1E7EKY9"/>
<dbReference type="InParanoid" id="A0A1E7EKY9"/>
<dbReference type="Proteomes" id="UP000095751">
    <property type="component" value="Unassembled WGS sequence"/>
</dbReference>
<organism evidence="1 2">
    <name type="scientific">Fragilariopsis cylindrus CCMP1102</name>
    <dbReference type="NCBI Taxonomy" id="635003"/>
    <lineage>
        <taxon>Eukaryota</taxon>
        <taxon>Sar</taxon>
        <taxon>Stramenopiles</taxon>
        <taxon>Ochrophyta</taxon>
        <taxon>Bacillariophyta</taxon>
        <taxon>Bacillariophyceae</taxon>
        <taxon>Bacillariophycidae</taxon>
        <taxon>Bacillariales</taxon>
        <taxon>Bacillariaceae</taxon>
        <taxon>Fragilariopsis</taxon>
    </lineage>
</organism>
<dbReference type="KEGG" id="fcy:FRACYDRAFT_254299"/>
<reference evidence="1 2" key="1">
    <citation type="submission" date="2016-09" db="EMBL/GenBank/DDBJ databases">
        <title>Extensive genetic diversity and differential bi-allelic expression allows diatom success in the polar Southern Ocean.</title>
        <authorList>
            <consortium name="DOE Joint Genome Institute"/>
            <person name="Mock T."/>
            <person name="Otillar R.P."/>
            <person name="Strauss J."/>
            <person name="Dupont C."/>
            <person name="Frickenhaus S."/>
            <person name="Maumus F."/>
            <person name="Mcmullan M."/>
            <person name="Sanges R."/>
            <person name="Schmutz J."/>
            <person name="Toseland A."/>
            <person name="Valas R."/>
            <person name="Veluchamy A."/>
            <person name="Ward B.J."/>
            <person name="Allen A."/>
            <person name="Barry K."/>
            <person name="Falciatore A."/>
            <person name="Ferrante M."/>
            <person name="Fortunato A.E."/>
            <person name="Gloeckner G."/>
            <person name="Gruber A."/>
            <person name="Hipkin R."/>
            <person name="Janech M."/>
            <person name="Kroth P."/>
            <person name="Leese F."/>
            <person name="Lindquist E."/>
            <person name="Lyon B.R."/>
            <person name="Martin J."/>
            <person name="Mayer C."/>
            <person name="Parker M."/>
            <person name="Quesneville H."/>
            <person name="Raymond J."/>
            <person name="Uhlig C."/>
            <person name="Valentin K.U."/>
            <person name="Worden A.Z."/>
            <person name="Armbrust E.V."/>
            <person name="Bowler C."/>
            <person name="Green B."/>
            <person name="Moulton V."/>
            <person name="Van Oosterhout C."/>
            <person name="Grigoriev I."/>
        </authorList>
    </citation>
    <scope>NUCLEOTIDE SEQUENCE [LARGE SCALE GENOMIC DNA]</scope>
    <source>
        <strain evidence="1 2">CCMP1102</strain>
    </source>
</reference>
<evidence type="ECO:0008006" key="3">
    <source>
        <dbReference type="Google" id="ProtNLM"/>
    </source>
</evidence>
<evidence type="ECO:0000313" key="2">
    <source>
        <dbReference type="Proteomes" id="UP000095751"/>
    </source>
</evidence>